<keyword evidence="1" id="KW-0234">DNA repair</keyword>
<dbReference type="SUPFAM" id="SSF52540">
    <property type="entry name" value="P-loop containing nucleoside triphosphate hydrolases"/>
    <property type="match status" value="1"/>
</dbReference>
<dbReference type="GO" id="GO:0000723">
    <property type="term" value="P:telomere maintenance"/>
    <property type="evidence" value="ECO:0007669"/>
    <property type="project" value="InterPro"/>
</dbReference>
<keyword evidence="1" id="KW-0547">Nucleotide-binding</keyword>
<keyword evidence="4" id="KW-1185">Reference proteome</keyword>
<comment type="similarity">
    <text evidence="1">Belongs to the helicase family.</text>
</comment>
<dbReference type="GO" id="GO:0016787">
    <property type="term" value="F:hydrolase activity"/>
    <property type="evidence" value="ECO:0007669"/>
    <property type="project" value="UniProtKB-KW"/>
</dbReference>
<evidence type="ECO:0000313" key="3">
    <source>
        <dbReference type="EMBL" id="KAJ7387800.1"/>
    </source>
</evidence>
<gene>
    <name evidence="3" type="ORF">OS493_001144</name>
</gene>
<feature type="domain" description="DNA helicase Pif1-like DEAD-box helicase" evidence="2">
    <location>
        <begin position="11"/>
        <end position="112"/>
    </location>
</feature>
<dbReference type="InterPro" id="IPR010285">
    <property type="entry name" value="DNA_helicase_pif1-like_DEAD"/>
</dbReference>
<dbReference type="GO" id="GO:0006281">
    <property type="term" value="P:DNA repair"/>
    <property type="evidence" value="ECO:0007669"/>
    <property type="project" value="UniProtKB-KW"/>
</dbReference>
<dbReference type="GO" id="GO:0005524">
    <property type="term" value="F:ATP binding"/>
    <property type="evidence" value="ECO:0007669"/>
    <property type="project" value="UniProtKB-KW"/>
</dbReference>
<dbReference type="PANTHER" id="PTHR47642:SF6">
    <property type="entry name" value="ATP-DEPENDENT DNA HELICASE"/>
    <property type="match status" value="1"/>
</dbReference>
<dbReference type="Gene3D" id="3.40.50.300">
    <property type="entry name" value="P-loop containing nucleotide triphosphate hydrolases"/>
    <property type="match status" value="1"/>
</dbReference>
<comment type="cofactor">
    <cofactor evidence="1">
        <name>Mg(2+)</name>
        <dbReference type="ChEBI" id="CHEBI:18420"/>
    </cofactor>
</comment>
<evidence type="ECO:0000259" key="2">
    <source>
        <dbReference type="Pfam" id="PF05970"/>
    </source>
</evidence>
<accession>A0A9W9ZUN5</accession>
<dbReference type="PANTHER" id="PTHR47642">
    <property type="entry name" value="ATP-DEPENDENT DNA HELICASE"/>
    <property type="match status" value="1"/>
</dbReference>
<comment type="catalytic activity">
    <reaction evidence="1">
        <text>ATP + H2O = ADP + phosphate + H(+)</text>
        <dbReference type="Rhea" id="RHEA:13065"/>
        <dbReference type="ChEBI" id="CHEBI:15377"/>
        <dbReference type="ChEBI" id="CHEBI:15378"/>
        <dbReference type="ChEBI" id="CHEBI:30616"/>
        <dbReference type="ChEBI" id="CHEBI:43474"/>
        <dbReference type="ChEBI" id="CHEBI:456216"/>
        <dbReference type="EC" id="5.6.2.3"/>
    </reaction>
</comment>
<comment type="caution">
    <text evidence="3">The sequence shown here is derived from an EMBL/GenBank/DDBJ whole genome shotgun (WGS) entry which is preliminary data.</text>
</comment>
<dbReference type="GO" id="GO:0006310">
    <property type="term" value="P:DNA recombination"/>
    <property type="evidence" value="ECO:0007669"/>
    <property type="project" value="UniProtKB-KW"/>
</dbReference>
<keyword evidence="1" id="KW-0067">ATP-binding</keyword>
<dbReference type="Pfam" id="PF05970">
    <property type="entry name" value="PIF1"/>
    <property type="match status" value="1"/>
</dbReference>
<dbReference type="GO" id="GO:0043139">
    <property type="term" value="F:5'-3' DNA helicase activity"/>
    <property type="evidence" value="ECO:0007669"/>
    <property type="project" value="UniProtKB-EC"/>
</dbReference>
<reference evidence="3" key="1">
    <citation type="submission" date="2023-01" db="EMBL/GenBank/DDBJ databases">
        <title>Genome assembly of the deep-sea coral Lophelia pertusa.</title>
        <authorList>
            <person name="Herrera S."/>
            <person name="Cordes E."/>
        </authorList>
    </citation>
    <scope>NUCLEOTIDE SEQUENCE</scope>
    <source>
        <strain evidence="3">USNM1676648</strain>
        <tissue evidence="3">Polyp</tissue>
    </source>
</reference>
<sequence length="120" mass="13098">MSKPEVCPLTLNAEQRSIVSLILMTLQNYIERPQDFVPLQLVVSGTGGTGKSYMIKCIQRLVRQVFGTNDAIQVITPTGNSAYLVQGSTAHSFLQMPTGAKSCQELTVPSGTVNQKIQER</sequence>
<evidence type="ECO:0000256" key="1">
    <source>
        <dbReference type="RuleBase" id="RU363044"/>
    </source>
</evidence>
<dbReference type="EC" id="5.6.2.3" evidence="1"/>
<dbReference type="OrthoDB" id="416437at2759"/>
<dbReference type="AlphaFoldDB" id="A0A9W9ZUN5"/>
<proteinExistence type="inferred from homology"/>
<keyword evidence="1" id="KW-0347">Helicase</keyword>
<dbReference type="Proteomes" id="UP001163046">
    <property type="component" value="Unassembled WGS sequence"/>
</dbReference>
<keyword evidence="1" id="KW-0233">DNA recombination</keyword>
<keyword evidence="1" id="KW-0227">DNA damage</keyword>
<protein>
    <recommendedName>
        <fullName evidence="1">ATP-dependent DNA helicase</fullName>
        <ecNumber evidence="1">5.6.2.3</ecNumber>
    </recommendedName>
</protein>
<keyword evidence="1" id="KW-0378">Hydrolase</keyword>
<name>A0A9W9ZUN5_9CNID</name>
<dbReference type="EMBL" id="MU825873">
    <property type="protein sequence ID" value="KAJ7387800.1"/>
    <property type="molecule type" value="Genomic_DNA"/>
</dbReference>
<evidence type="ECO:0000313" key="4">
    <source>
        <dbReference type="Proteomes" id="UP001163046"/>
    </source>
</evidence>
<organism evidence="3 4">
    <name type="scientific">Desmophyllum pertusum</name>
    <dbReference type="NCBI Taxonomy" id="174260"/>
    <lineage>
        <taxon>Eukaryota</taxon>
        <taxon>Metazoa</taxon>
        <taxon>Cnidaria</taxon>
        <taxon>Anthozoa</taxon>
        <taxon>Hexacorallia</taxon>
        <taxon>Scleractinia</taxon>
        <taxon>Caryophylliina</taxon>
        <taxon>Caryophylliidae</taxon>
        <taxon>Desmophyllum</taxon>
    </lineage>
</organism>
<dbReference type="InterPro" id="IPR027417">
    <property type="entry name" value="P-loop_NTPase"/>
</dbReference>
<dbReference type="InterPro" id="IPR051055">
    <property type="entry name" value="PIF1_helicase"/>
</dbReference>